<dbReference type="InterPro" id="IPR019734">
    <property type="entry name" value="TPR_rpt"/>
</dbReference>
<dbReference type="InterPro" id="IPR011990">
    <property type="entry name" value="TPR-like_helical_dom_sf"/>
</dbReference>
<dbReference type="EMBL" id="LT981265">
    <property type="protein sequence ID" value="SPC33601.1"/>
    <property type="molecule type" value="Genomic_DNA"/>
</dbReference>
<gene>
    <name evidence="6" type="ORF">NCAV_0407</name>
</gene>
<keyword evidence="7" id="KW-1185">Reference proteome</keyword>
<protein>
    <submittedName>
        <fullName evidence="6">TPR repeat protein</fullName>
    </submittedName>
</protein>
<dbReference type="PROSITE" id="PS50005">
    <property type="entry name" value="TPR"/>
    <property type="match status" value="3"/>
</dbReference>
<organism evidence="6 7">
    <name type="scientific">Candidatus Nitrosocaldus cavascurensis</name>
    <dbReference type="NCBI Taxonomy" id="2058097"/>
    <lineage>
        <taxon>Archaea</taxon>
        <taxon>Nitrososphaerota</taxon>
        <taxon>Nitrososphaeria</taxon>
        <taxon>Candidatus Nitrosocaldales</taxon>
        <taxon>Candidatus Nitrosocaldaceae</taxon>
        <taxon>Candidatus Nitrosocaldus</taxon>
    </lineage>
</organism>
<name>A0A2K5APM4_9ARCH</name>
<accession>A0A2K5APM4</accession>
<keyword evidence="4" id="KW-0175">Coiled coil</keyword>
<dbReference type="InterPro" id="IPR051685">
    <property type="entry name" value="Ycf3/AcsC/BcsC/TPR_MFPF"/>
</dbReference>
<evidence type="ECO:0000256" key="4">
    <source>
        <dbReference type="SAM" id="Coils"/>
    </source>
</evidence>
<dbReference type="RefSeq" id="WP_103287568.1">
    <property type="nucleotide sequence ID" value="NZ_LT981265.1"/>
</dbReference>
<feature type="repeat" description="TPR" evidence="3">
    <location>
        <begin position="77"/>
        <end position="110"/>
    </location>
</feature>
<dbReference type="Pfam" id="PF13181">
    <property type="entry name" value="TPR_8"/>
    <property type="match status" value="1"/>
</dbReference>
<feature type="region of interest" description="Disordered" evidence="5">
    <location>
        <begin position="1"/>
        <end position="39"/>
    </location>
</feature>
<dbReference type="Gene3D" id="1.25.40.10">
    <property type="entry name" value="Tetratricopeptide repeat domain"/>
    <property type="match status" value="2"/>
</dbReference>
<keyword evidence="1" id="KW-0677">Repeat</keyword>
<dbReference type="Pfam" id="PF12895">
    <property type="entry name" value="ANAPC3"/>
    <property type="match status" value="1"/>
</dbReference>
<dbReference type="Proteomes" id="UP000236248">
    <property type="component" value="Chromosome NCAV"/>
</dbReference>
<dbReference type="PROSITE" id="PS50293">
    <property type="entry name" value="TPR_REGION"/>
    <property type="match status" value="1"/>
</dbReference>
<dbReference type="SMART" id="SM00028">
    <property type="entry name" value="TPR"/>
    <property type="match status" value="4"/>
</dbReference>
<sequence length="394" mass="45025">MGRFFWGSSKGATKKSSERQDEGSDEYEGSKDQGGQRQTSAAVQDLFKKGLNKMADENLDEAIQYFDLALRLDPNLIDAWIKRGYCFFHLNNYSQAIISYDKALAIEPNNTEAWNLKALAFYKMKNYDKAIECVNRVIDIDPNDGMGWYNKACYLSLAGRVEEAIDALKRAIEIDIAYARKAVKDRDLDNIKHDIVFKRIIEVVVLEAIRMGHSNVGKIIWVTGMNRQEIEEALNSLLLKGLVVKKTGIQLGLTMGKEDQYELAPEFASRIGLEKPQTMHTDTDENRNRSKEVLERVHVFKELSEEIDKTRSSVEKGDVDAVVEHISRLVEPRFFGSILIEHVPDLHRDLRLYLIRLKDADRGKNYLNANKKDILELIAELEAKVDEKVRKSIA</sequence>
<dbReference type="AlphaFoldDB" id="A0A2K5APM4"/>
<evidence type="ECO:0000256" key="3">
    <source>
        <dbReference type="PROSITE-ProRule" id="PRU00339"/>
    </source>
</evidence>
<evidence type="ECO:0000256" key="5">
    <source>
        <dbReference type="SAM" id="MobiDB-lite"/>
    </source>
</evidence>
<proteinExistence type="predicted"/>
<dbReference type="PANTHER" id="PTHR44943">
    <property type="entry name" value="CELLULOSE SYNTHASE OPERON PROTEIN C"/>
    <property type="match status" value="1"/>
</dbReference>
<feature type="repeat" description="TPR" evidence="3">
    <location>
        <begin position="43"/>
        <end position="76"/>
    </location>
</feature>
<dbReference type="SUPFAM" id="SSF48452">
    <property type="entry name" value="TPR-like"/>
    <property type="match status" value="1"/>
</dbReference>
<feature type="repeat" description="TPR" evidence="3">
    <location>
        <begin position="111"/>
        <end position="144"/>
    </location>
</feature>
<feature type="coiled-coil region" evidence="4">
    <location>
        <begin position="364"/>
        <end position="391"/>
    </location>
</feature>
<evidence type="ECO:0000313" key="6">
    <source>
        <dbReference type="EMBL" id="SPC33601.1"/>
    </source>
</evidence>
<dbReference type="KEGG" id="ncv:NCAV_0407"/>
<dbReference type="NCBIfam" id="NF047558">
    <property type="entry name" value="TPR_END_plus"/>
    <property type="match status" value="1"/>
</dbReference>
<dbReference type="PANTHER" id="PTHR44943:SF4">
    <property type="entry name" value="TPR REPEAT-CONTAINING PROTEIN MJ0798"/>
    <property type="match status" value="1"/>
</dbReference>
<dbReference type="GeneID" id="41594504"/>
<evidence type="ECO:0000256" key="1">
    <source>
        <dbReference type="ARBA" id="ARBA00022737"/>
    </source>
</evidence>
<keyword evidence="2 3" id="KW-0802">TPR repeat</keyword>
<reference evidence="7" key="1">
    <citation type="submission" date="2018-01" db="EMBL/GenBank/DDBJ databases">
        <authorList>
            <person name="Kerou L M."/>
        </authorList>
    </citation>
    <scope>NUCLEOTIDE SEQUENCE [LARGE SCALE GENOMIC DNA]</scope>
    <source>
        <strain evidence="7">SCU2</strain>
    </source>
</reference>
<evidence type="ECO:0000256" key="2">
    <source>
        <dbReference type="ARBA" id="ARBA00022803"/>
    </source>
</evidence>
<evidence type="ECO:0000313" key="7">
    <source>
        <dbReference type="Proteomes" id="UP000236248"/>
    </source>
</evidence>